<reference evidence="1" key="1">
    <citation type="submission" date="2021-01" db="EMBL/GenBank/DDBJ databases">
        <authorList>
            <person name="Corre E."/>
            <person name="Pelletier E."/>
            <person name="Niang G."/>
            <person name="Scheremetjew M."/>
            <person name="Finn R."/>
            <person name="Kale V."/>
            <person name="Holt S."/>
            <person name="Cochrane G."/>
            <person name="Meng A."/>
            <person name="Brown T."/>
            <person name="Cohen L."/>
        </authorList>
    </citation>
    <scope>NUCLEOTIDE SEQUENCE</scope>
    <source>
        <strain evidence="1">CCAP 955/1</strain>
    </source>
</reference>
<accession>A0A7S3HPI6</accession>
<gene>
    <name evidence="1" type="ORF">SELO1098_LOCUS30333</name>
</gene>
<evidence type="ECO:0000313" key="1">
    <source>
        <dbReference type="EMBL" id="CAE0301477.1"/>
    </source>
</evidence>
<name>A0A7S3HPI6_9STRA</name>
<sequence>MDPYDYDGYGTGFATGNYEGYQYQTGYTESMVEYSGIPEGHVHDAEGRLLKPANEIVTDDYPEELETFISEWQPQQLSSKVDWEWTTKIAWPELRHVVMLKRLDIFESDTPRLQQATSNIDISRRIRNTPGWLPVRSIYFLDVATPLTTTLMIESTGPPKRNKYRPDTRENQRDFSTWVLQEKLHAYVGADRIPGVCDLYSDYCDLPDRYFLNTDPEPAIGSRRLYRFAGYSATQYFILAKRVFSEQLVSEGGFGMTYMIEPGPVVTGLHGWRIIGSFFGFDHQLEGSSCYTIYRRWDPFPRVLIAMDTILNPEEWDNSFKFYAFDVPVPGTILYTLQHCLRSIHSAEACIPRHRLTTEFPRNPWEFRMNIYVFPAALEDCSMNQTPQLQYY</sequence>
<dbReference type="EMBL" id="HBIC01059060">
    <property type="protein sequence ID" value="CAE0301477.1"/>
    <property type="molecule type" value="Transcribed_RNA"/>
</dbReference>
<dbReference type="AlphaFoldDB" id="A0A7S3HPI6"/>
<protein>
    <submittedName>
        <fullName evidence="1">Uncharacterized protein</fullName>
    </submittedName>
</protein>
<organism evidence="1">
    <name type="scientific">Spumella elongata</name>
    <dbReference type="NCBI Taxonomy" id="89044"/>
    <lineage>
        <taxon>Eukaryota</taxon>
        <taxon>Sar</taxon>
        <taxon>Stramenopiles</taxon>
        <taxon>Ochrophyta</taxon>
        <taxon>Chrysophyceae</taxon>
        <taxon>Chromulinales</taxon>
        <taxon>Chromulinaceae</taxon>
        <taxon>Spumella</taxon>
    </lineage>
</organism>
<proteinExistence type="predicted"/>